<dbReference type="RefSeq" id="WP_011802920.1">
    <property type="nucleotide sequence ID" value="NC_008781.1"/>
</dbReference>
<evidence type="ECO:0000313" key="1">
    <source>
        <dbReference type="EMBL" id="ABM38849.1"/>
    </source>
</evidence>
<dbReference type="STRING" id="365044.Pnap_3553"/>
<dbReference type="AlphaFoldDB" id="A1VT71"/>
<keyword evidence="2" id="KW-1185">Reference proteome</keyword>
<dbReference type="HOGENOM" id="CLU_2288973_0_0_4"/>
<accession>A1VT71</accession>
<evidence type="ECO:0008006" key="3">
    <source>
        <dbReference type="Google" id="ProtNLM"/>
    </source>
</evidence>
<dbReference type="KEGG" id="pna:Pnap_3553"/>
<organism evidence="1 2">
    <name type="scientific">Polaromonas naphthalenivorans (strain CJ2)</name>
    <dbReference type="NCBI Taxonomy" id="365044"/>
    <lineage>
        <taxon>Bacteria</taxon>
        <taxon>Pseudomonadati</taxon>
        <taxon>Pseudomonadota</taxon>
        <taxon>Betaproteobacteria</taxon>
        <taxon>Burkholderiales</taxon>
        <taxon>Comamonadaceae</taxon>
        <taxon>Polaromonas</taxon>
    </lineage>
</organism>
<dbReference type="Proteomes" id="UP000000644">
    <property type="component" value="Chromosome"/>
</dbReference>
<dbReference type="EMBL" id="CP000529">
    <property type="protein sequence ID" value="ABM38849.1"/>
    <property type="molecule type" value="Genomic_DNA"/>
</dbReference>
<gene>
    <name evidence="1" type="ordered locus">Pnap_3553</name>
</gene>
<protein>
    <recommendedName>
        <fullName evidence="3">DUF4167 domain-containing protein</fullName>
    </recommendedName>
</protein>
<proteinExistence type="predicted"/>
<reference evidence="2" key="1">
    <citation type="journal article" date="2009" name="Environ. Microbiol.">
        <title>The genome of Polaromonas naphthalenivorans strain CJ2, isolated from coal tar-contaminated sediment, reveals physiological and metabolic versatility and evolution through extensive horizontal gene transfer.</title>
        <authorList>
            <person name="Yagi J.M."/>
            <person name="Sims D."/>
            <person name="Brettin T."/>
            <person name="Bruce D."/>
            <person name="Madsen E.L."/>
        </authorList>
    </citation>
    <scope>NUCLEOTIDE SEQUENCE [LARGE SCALE GENOMIC DNA]</scope>
    <source>
        <strain evidence="2">CJ2</strain>
    </source>
</reference>
<dbReference type="OrthoDB" id="8911307at2"/>
<name>A1VT71_POLNA</name>
<sequence length="101" mass="11288">MTNAHTPEIQADSFVEMTDEHFEEEYESMGDHHRMAARHFAAAAKHHLSAAAADDEGDNEATARHAYTAYRHQLNAVQYAEIATMDNDSLEDEHDGEADNS</sequence>
<evidence type="ECO:0000313" key="2">
    <source>
        <dbReference type="Proteomes" id="UP000000644"/>
    </source>
</evidence>